<dbReference type="Proteomes" id="UP000198922">
    <property type="component" value="Unassembled WGS sequence"/>
</dbReference>
<name>A0A1G7KS67_9RHOB</name>
<keyword evidence="7" id="KW-1185">Reference proteome</keyword>
<dbReference type="SFLD" id="SFLDS00001">
    <property type="entry name" value="Enolase"/>
    <property type="match status" value="1"/>
</dbReference>
<dbReference type="InterPro" id="IPR036849">
    <property type="entry name" value="Enolase-like_C_sf"/>
</dbReference>
<dbReference type="Gene3D" id="3.30.390.10">
    <property type="entry name" value="Enolase-like, N-terminal domain"/>
    <property type="match status" value="1"/>
</dbReference>
<dbReference type="InterPro" id="IPR013341">
    <property type="entry name" value="Mandelate_racemase_N_dom"/>
</dbReference>
<keyword evidence="2" id="KW-0479">Metal-binding</keyword>
<gene>
    <name evidence="6" type="ORF">SAMN04488567_0290</name>
</gene>
<dbReference type="PANTHER" id="PTHR13794">
    <property type="entry name" value="ENOLASE SUPERFAMILY, MANDELATE RACEMASE"/>
    <property type="match status" value="1"/>
</dbReference>
<dbReference type="InterPro" id="IPR029017">
    <property type="entry name" value="Enolase-like_N"/>
</dbReference>
<dbReference type="GO" id="GO:0016052">
    <property type="term" value="P:carbohydrate catabolic process"/>
    <property type="evidence" value="ECO:0007669"/>
    <property type="project" value="TreeGrafter"/>
</dbReference>
<dbReference type="GO" id="GO:0000287">
    <property type="term" value="F:magnesium ion binding"/>
    <property type="evidence" value="ECO:0007669"/>
    <property type="project" value="TreeGrafter"/>
</dbReference>
<organism evidence="6 7">
    <name type="scientific">Limimaricola pyoseonensis</name>
    <dbReference type="NCBI Taxonomy" id="521013"/>
    <lineage>
        <taxon>Bacteria</taxon>
        <taxon>Pseudomonadati</taxon>
        <taxon>Pseudomonadota</taxon>
        <taxon>Alphaproteobacteria</taxon>
        <taxon>Rhodobacterales</taxon>
        <taxon>Paracoccaceae</taxon>
        <taxon>Limimaricola</taxon>
    </lineage>
</organism>
<dbReference type="SFLD" id="SFLDG00179">
    <property type="entry name" value="mandelate_racemase"/>
    <property type="match status" value="1"/>
</dbReference>
<evidence type="ECO:0000256" key="1">
    <source>
        <dbReference type="ARBA" id="ARBA00001946"/>
    </source>
</evidence>
<proteinExistence type="predicted"/>
<evidence type="ECO:0000313" key="6">
    <source>
        <dbReference type="EMBL" id="SDF40088.1"/>
    </source>
</evidence>
<feature type="region of interest" description="Disordered" evidence="4">
    <location>
        <begin position="1"/>
        <end position="20"/>
    </location>
</feature>
<dbReference type="Gene3D" id="3.20.20.120">
    <property type="entry name" value="Enolase-like C-terminal domain"/>
    <property type="match status" value="1"/>
</dbReference>
<evidence type="ECO:0000313" key="7">
    <source>
        <dbReference type="Proteomes" id="UP000198922"/>
    </source>
</evidence>
<comment type="cofactor">
    <cofactor evidence="1">
        <name>Mg(2+)</name>
        <dbReference type="ChEBI" id="CHEBI:18420"/>
    </cofactor>
</comment>
<dbReference type="Pfam" id="PF13378">
    <property type="entry name" value="MR_MLE_C"/>
    <property type="match status" value="1"/>
</dbReference>
<dbReference type="STRING" id="521013.SAMN04488567_0290"/>
<evidence type="ECO:0000256" key="2">
    <source>
        <dbReference type="ARBA" id="ARBA00022723"/>
    </source>
</evidence>
<dbReference type="EMBL" id="FNAT01000013">
    <property type="protein sequence ID" value="SDF40088.1"/>
    <property type="molecule type" value="Genomic_DNA"/>
</dbReference>
<evidence type="ECO:0000256" key="3">
    <source>
        <dbReference type="ARBA" id="ARBA00022842"/>
    </source>
</evidence>
<protein>
    <submittedName>
        <fullName evidence="6">L-alanine-DL-glutamate epimerase</fullName>
    </submittedName>
</protein>
<dbReference type="PANTHER" id="PTHR13794:SF58">
    <property type="entry name" value="MITOCHONDRIAL ENOLASE SUPERFAMILY MEMBER 1"/>
    <property type="match status" value="1"/>
</dbReference>
<dbReference type="CDD" id="cd03316">
    <property type="entry name" value="MR_like"/>
    <property type="match status" value="1"/>
</dbReference>
<dbReference type="SMART" id="SM00922">
    <property type="entry name" value="MR_MLE"/>
    <property type="match status" value="1"/>
</dbReference>
<dbReference type="InterPro" id="IPR029065">
    <property type="entry name" value="Enolase_C-like"/>
</dbReference>
<dbReference type="Pfam" id="PF02746">
    <property type="entry name" value="MR_MLE_N"/>
    <property type="match status" value="1"/>
</dbReference>
<evidence type="ECO:0000259" key="5">
    <source>
        <dbReference type="SMART" id="SM00922"/>
    </source>
</evidence>
<accession>A0A1G7KS67</accession>
<dbReference type="OrthoDB" id="9802699at2"/>
<dbReference type="InterPro" id="IPR013342">
    <property type="entry name" value="Mandelate_racemase_C"/>
</dbReference>
<sequence>MTATPYSASGAMPKAGRGAADTGPRITAFETFATPLVGFVRLTTEDGAQGWGQVSTYNADITAQVFHRQVAPWALGRGIDALEEIVAEIPEREHKYPGTYLMRALAGLDTAAWDWRGKALGKPVAELLGGSAGEIRAYASSMRRDITPEAEAERMLRLRDAHGFDAFKVRVGAECGHDVDEWPGRTEAIVPAMRRAMGAGAALLVDGNSGFSPARAIEVGRMLEAEGYEHFEEPCRYWKLEETAEVARALDIDVAGGEQDWDLENWRRMIEMRAVDIVQPDILYLGGMTRSMQVARMGAEAGLPCTPHAANLSLVTLFTMHLMRALPLPGRYLEFSIEGPDYYPWQDELFVESPYDITDGRARVTDAPGWGVEIAPEWLSKSTYQKSEADA</sequence>
<dbReference type="SUPFAM" id="SSF51604">
    <property type="entry name" value="Enolase C-terminal domain-like"/>
    <property type="match status" value="1"/>
</dbReference>
<keyword evidence="3" id="KW-0460">Magnesium</keyword>
<dbReference type="SUPFAM" id="SSF54826">
    <property type="entry name" value="Enolase N-terminal domain-like"/>
    <property type="match status" value="1"/>
</dbReference>
<feature type="domain" description="Mandelate racemase/muconate lactonizing enzyme C-terminal" evidence="5">
    <location>
        <begin position="148"/>
        <end position="253"/>
    </location>
</feature>
<dbReference type="RefSeq" id="WP_090115082.1">
    <property type="nucleotide sequence ID" value="NZ_FNAT01000013.1"/>
</dbReference>
<dbReference type="AlphaFoldDB" id="A0A1G7KS67"/>
<reference evidence="7" key="1">
    <citation type="submission" date="2016-10" db="EMBL/GenBank/DDBJ databases">
        <authorList>
            <person name="Varghese N."/>
            <person name="Submissions S."/>
        </authorList>
    </citation>
    <scope>NUCLEOTIDE SEQUENCE [LARGE SCALE GENOMIC DNA]</scope>
    <source>
        <strain evidence="7">DSM 21424</strain>
    </source>
</reference>
<dbReference type="GO" id="GO:0016836">
    <property type="term" value="F:hydro-lyase activity"/>
    <property type="evidence" value="ECO:0007669"/>
    <property type="project" value="TreeGrafter"/>
</dbReference>
<evidence type="ECO:0000256" key="4">
    <source>
        <dbReference type="SAM" id="MobiDB-lite"/>
    </source>
</evidence>
<dbReference type="InterPro" id="IPR046945">
    <property type="entry name" value="RHMD-like"/>
</dbReference>